<keyword evidence="2" id="KW-1185">Reference proteome</keyword>
<comment type="caution">
    <text evidence="1">The sequence shown here is derived from an EMBL/GenBank/DDBJ whole genome shotgun (WGS) entry which is preliminary data.</text>
</comment>
<protein>
    <submittedName>
        <fullName evidence="1">Uncharacterized protein</fullName>
    </submittedName>
</protein>
<dbReference type="Proteomes" id="UP000055024">
    <property type="component" value="Unassembled WGS sequence"/>
</dbReference>
<evidence type="ECO:0000313" key="2">
    <source>
        <dbReference type="Proteomes" id="UP000055024"/>
    </source>
</evidence>
<dbReference type="EMBL" id="JYDP01001467">
    <property type="protein sequence ID" value="KRY98287.1"/>
    <property type="molecule type" value="Genomic_DNA"/>
</dbReference>
<proteinExistence type="predicted"/>
<dbReference type="AlphaFoldDB" id="A0A0V1GJ46"/>
<accession>A0A0V1GJ46</accession>
<sequence length="92" mass="10683">MLHLLKNTLPGSALRKGNLFHNYWAVWDETLQNTVIYEIESIAIKKSPNFEKNIFAVFRKTTKSIAHEIWKFPRKAFFSKFGHNGCQSIGNN</sequence>
<dbReference type="OrthoDB" id="5941053at2759"/>
<reference evidence="1 2" key="1">
    <citation type="submission" date="2015-01" db="EMBL/GenBank/DDBJ databases">
        <title>Evolution of Trichinella species and genotypes.</title>
        <authorList>
            <person name="Korhonen P.K."/>
            <person name="Edoardo P."/>
            <person name="Giuseppe L.R."/>
            <person name="Gasser R.B."/>
        </authorList>
    </citation>
    <scope>NUCLEOTIDE SEQUENCE [LARGE SCALE GENOMIC DNA]</scope>
    <source>
        <strain evidence="1">ISS1029</strain>
    </source>
</reference>
<name>A0A0V1GJ46_9BILA</name>
<gene>
    <name evidence="1" type="ORF">T11_12884</name>
</gene>
<organism evidence="1 2">
    <name type="scientific">Trichinella zimbabwensis</name>
    <dbReference type="NCBI Taxonomy" id="268475"/>
    <lineage>
        <taxon>Eukaryota</taxon>
        <taxon>Metazoa</taxon>
        <taxon>Ecdysozoa</taxon>
        <taxon>Nematoda</taxon>
        <taxon>Enoplea</taxon>
        <taxon>Dorylaimia</taxon>
        <taxon>Trichinellida</taxon>
        <taxon>Trichinellidae</taxon>
        <taxon>Trichinella</taxon>
    </lineage>
</organism>
<evidence type="ECO:0000313" key="1">
    <source>
        <dbReference type="EMBL" id="KRY98287.1"/>
    </source>
</evidence>